<name>A0A2X0MQ28_9BASI</name>
<sequence>MFSRPVATHSVELTLNNTNIAQRHSYSPFQLVNRVYGSYEYTSIITIDWFPGNCQFSLNDLLSYSGHSHSQPRSPLRGADAILGFEVTSLARTGEHGPHGPPHISWSTSLDYEGNVTTSQHKWTVEASHLIQILEDTPGQTLNLLMTISIYHIDLKFSPTYISERLKDYERCIIAFGQIKAELADTRLKRHPHDLRFIFRPSNRILYENAQYLRSKCSYFNDLLSSTFNEAQKRVVADEETLSDSTMPVASEPTSITCHVPIHTIVIDEERSDTYASYSTVLDWVHRQQVSFGSVEISRAEIQAQPLEAPLQNSLVDDSLEKSSKRECLPSSAPAVPSAEGVYRLSDRLGLSELRNLAFGAFKTNMKSSQAPYLLFSTFSCDFKEVADFCIEYCATHWSEVDKSPEMEHIRSLIEQDQLAIGAAEGARLLSRLFVRVMSGK</sequence>
<dbReference type="STRING" id="796604.A0A2X0MQ28"/>
<evidence type="ECO:0000313" key="1">
    <source>
        <dbReference type="EMBL" id="SGZ31134.1"/>
    </source>
</evidence>
<reference evidence="1 2" key="1">
    <citation type="submission" date="2016-11" db="EMBL/GenBank/DDBJ databases">
        <authorList>
            <person name="Jaros S."/>
            <person name="Januszkiewicz K."/>
            <person name="Wedrychowicz H."/>
        </authorList>
    </citation>
    <scope>NUCLEOTIDE SEQUENCE [LARGE SCALE GENOMIC DNA]</scope>
</reference>
<dbReference type="AlphaFoldDB" id="A0A2X0MQ28"/>
<dbReference type="Proteomes" id="UP000249464">
    <property type="component" value="Unassembled WGS sequence"/>
</dbReference>
<keyword evidence="2" id="KW-1185">Reference proteome</keyword>
<dbReference type="InterPro" id="IPR011333">
    <property type="entry name" value="SKP1/BTB/POZ_sf"/>
</dbReference>
<dbReference type="EMBL" id="FQNC01000113">
    <property type="protein sequence ID" value="SGZ31134.1"/>
    <property type="molecule type" value="Genomic_DNA"/>
</dbReference>
<proteinExistence type="predicted"/>
<organism evidence="1 2">
    <name type="scientific">Microbotryum silenes-dioicae</name>
    <dbReference type="NCBI Taxonomy" id="796604"/>
    <lineage>
        <taxon>Eukaryota</taxon>
        <taxon>Fungi</taxon>
        <taxon>Dikarya</taxon>
        <taxon>Basidiomycota</taxon>
        <taxon>Pucciniomycotina</taxon>
        <taxon>Microbotryomycetes</taxon>
        <taxon>Microbotryales</taxon>
        <taxon>Microbotryaceae</taxon>
        <taxon>Microbotryum</taxon>
    </lineage>
</organism>
<protein>
    <submittedName>
        <fullName evidence="1">BQ5605_C047g12314 protein</fullName>
    </submittedName>
</protein>
<evidence type="ECO:0000313" key="2">
    <source>
        <dbReference type="Proteomes" id="UP000249464"/>
    </source>
</evidence>
<gene>
    <name evidence="1" type="primary">BQ5605_C047g12314</name>
    <name evidence="1" type="ORF">BQ5605_C047G12314</name>
</gene>
<accession>A0A2X0MQ28</accession>
<dbReference type="Gene3D" id="3.30.710.10">
    <property type="entry name" value="Potassium Channel Kv1.1, Chain A"/>
    <property type="match status" value="1"/>
</dbReference>